<proteinExistence type="predicted"/>
<dbReference type="EMBL" id="MLGG01000002">
    <property type="protein sequence ID" value="KAK1466871.1"/>
    <property type="molecule type" value="Genomic_DNA"/>
</dbReference>
<comment type="caution">
    <text evidence="2">The sequence shown here is derived from an EMBL/GenBank/DDBJ whole genome shotgun (WGS) entry which is preliminary data.</text>
</comment>
<gene>
    <name evidence="2" type="ORF">CMEL01_10864</name>
</gene>
<feature type="region of interest" description="Disordered" evidence="1">
    <location>
        <begin position="98"/>
        <end position="153"/>
    </location>
</feature>
<keyword evidence="3" id="KW-1185">Reference proteome</keyword>
<feature type="non-terminal residue" evidence="2">
    <location>
        <position position="1"/>
    </location>
</feature>
<accession>A0AAI9V009</accession>
<evidence type="ECO:0000256" key="1">
    <source>
        <dbReference type="SAM" id="MobiDB-lite"/>
    </source>
</evidence>
<reference evidence="2 3" key="1">
    <citation type="submission" date="2016-10" db="EMBL/GenBank/DDBJ databases">
        <title>The genome sequence of Colletotrichum fioriniae PJ7.</title>
        <authorList>
            <person name="Baroncelli R."/>
        </authorList>
    </citation>
    <scope>NUCLEOTIDE SEQUENCE [LARGE SCALE GENOMIC DNA]</scope>
    <source>
        <strain evidence="2">Col 31</strain>
    </source>
</reference>
<protein>
    <submittedName>
        <fullName evidence="2">Uncharacterized protein</fullName>
    </submittedName>
</protein>
<dbReference type="Proteomes" id="UP001239795">
    <property type="component" value="Unassembled WGS sequence"/>
</dbReference>
<sequence>QEAVWHFSVLQVPQHQVRVWKDIDPSQSLDIPTLPAHVRISVGHIDITQRRVTARSDYLARNVSAKGCRCTPSHPDIQLIVSAELQTVYKQGLNGNEWCQNRAPDPEAGISSQDRTTRGYSLAGGGRTRPMRLAGNDAPCCPIRSANSQTNVQ</sequence>
<evidence type="ECO:0000313" key="2">
    <source>
        <dbReference type="EMBL" id="KAK1466871.1"/>
    </source>
</evidence>
<evidence type="ECO:0000313" key="3">
    <source>
        <dbReference type="Proteomes" id="UP001239795"/>
    </source>
</evidence>
<organism evidence="2 3">
    <name type="scientific">Colletotrichum melonis</name>
    <dbReference type="NCBI Taxonomy" id="1209925"/>
    <lineage>
        <taxon>Eukaryota</taxon>
        <taxon>Fungi</taxon>
        <taxon>Dikarya</taxon>
        <taxon>Ascomycota</taxon>
        <taxon>Pezizomycotina</taxon>
        <taxon>Sordariomycetes</taxon>
        <taxon>Hypocreomycetidae</taxon>
        <taxon>Glomerellales</taxon>
        <taxon>Glomerellaceae</taxon>
        <taxon>Colletotrichum</taxon>
        <taxon>Colletotrichum acutatum species complex</taxon>
    </lineage>
</organism>
<name>A0AAI9V009_9PEZI</name>
<dbReference type="AlphaFoldDB" id="A0AAI9V009"/>